<comment type="catalytic activity">
    <reaction evidence="1">
        <text>inosine + phosphate = alpha-D-ribose 1-phosphate + hypoxanthine</text>
        <dbReference type="Rhea" id="RHEA:27646"/>
        <dbReference type="ChEBI" id="CHEBI:17368"/>
        <dbReference type="ChEBI" id="CHEBI:17596"/>
        <dbReference type="ChEBI" id="CHEBI:43474"/>
        <dbReference type="ChEBI" id="CHEBI:57720"/>
        <dbReference type="EC" id="2.4.2.1"/>
    </reaction>
    <physiologicalReaction direction="left-to-right" evidence="1">
        <dbReference type="Rhea" id="RHEA:27647"/>
    </physiologicalReaction>
</comment>
<dbReference type="Proteomes" id="UP000018849">
    <property type="component" value="Unassembled WGS sequence"/>
</dbReference>
<accession>A0A656JRH6</accession>
<proteinExistence type="inferred from homology"/>
<dbReference type="EMBL" id="AOKF01002546">
    <property type="protein sequence ID" value="EPN48510.1"/>
    <property type="molecule type" value="Genomic_DNA"/>
</dbReference>
<dbReference type="SUPFAM" id="SSF64438">
    <property type="entry name" value="CNF1/YfiH-like putative cysteine hydrolases"/>
    <property type="match status" value="1"/>
</dbReference>
<organism evidence="9 10">
    <name type="scientific">Pseudomonas syringae pv. actinidiae ICMP 19096</name>
    <dbReference type="NCBI Taxonomy" id="1194405"/>
    <lineage>
        <taxon>Bacteria</taxon>
        <taxon>Pseudomonadati</taxon>
        <taxon>Pseudomonadota</taxon>
        <taxon>Gammaproteobacteria</taxon>
        <taxon>Pseudomonadales</taxon>
        <taxon>Pseudomonadaceae</taxon>
        <taxon>Pseudomonas</taxon>
        <taxon>Pseudomonas syringae</taxon>
    </lineage>
</organism>
<keyword evidence="5" id="KW-0862">Zinc</keyword>
<evidence type="ECO:0000256" key="3">
    <source>
        <dbReference type="ARBA" id="ARBA00022679"/>
    </source>
</evidence>
<evidence type="ECO:0000256" key="1">
    <source>
        <dbReference type="ARBA" id="ARBA00000553"/>
    </source>
</evidence>
<comment type="catalytic activity">
    <reaction evidence="8">
        <text>S-methyl-5'-thioadenosine + phosphate = 5-(methylsulfanyl)-alpha-D-ribose 1-phosphate + adenine</text>
        <dbReference type="Rhea" id="RHEA:11852"/>
        <dbReference type="ChEBI" id="CHEBI:16708"/>
        <dbReference type="ChEBI" id="CHEBI:17509"/>
        <dbReference type="ChEBI" id="CHEBI:43474"/>
        <dbReference type="ChEBI" id="CHEBI:58533"/>
        <dbReference type="EC" id="2.4.2.28"/>
    </reaction>
    <physiologicalReaction direction="left-to-right" evidence="8">
        <dbReference type="Rhea" id="RHEA:11853"/>
    </physiologicalReaction>
</comment>
<comment type="similarity">
    <text evidence="2">Belongs to the purine nucleoside phosphorylase YfiH/LACC1 family.</text>
</comment>
<sequence length="29" mass="3481">DTFTDSRFYSYRRAARTGRFASLIWIDHA</sequence>
<dbReference type="Gene3D" id="3.60.140.10">
    <property type="entry name" value="CNF1/YfiH-like putative cysteine hydrolases"/>
    <property type="match status" value="1"/>
</dbReference>
<reference evidence="9 10" key="1">
    <citation type="journal article" date="2013" name="PLoS Pathog.">
        <title>Genomic analysis of the Kiwifruit pathogen Pseudomonas syringae pv. actinidiae provides insight into the origins of an emergent plant disease.</title>
        <authorList>
            <person name="McCann H.C."/>
            <person name="Rikkerink E.H."/>
            <person name="Bertels F."/>
            <person name="Fiers M."/>
            <person name="Lu A."/>
            <person name="Rees-George J."/>
            <person name="Andersen M.T."/>
            <person name="Gleave A.P."/>
            <person name="Haubold B."/>
            <person name="Wohlers M.W."/>
            <person name="Guttman D.S."/>
            <person name="Wang P.W."/>
            <person name="Straub C."/>
            <person name="Vanneste J.L."/>
            <person name="Rainey P.B."/>
            <person name="Templeton M.D."/>
        </authorList>
    </citation>
    <scope>NUCLEOTIDE SEQUENCE [LARGE SCALE GENOMIC DNA]</scope>
    <source>
        <strain evidence="9 10">ICMP 19096</strain>
    </source>
</reference>
<evidence type="ECO:0000256" key="5">
    <source>
        <dbReference type="ARBA" id="ARBA00022833"/>
    </source>
</evidence>
<evidence type="ECO:0000256" key="4">
    <source>
        <dbReference type="ARBA" id="ARBA00022723"/>
    </source>
</evidence>
<dbReference type="InterPro" id="IPR003730">
    <property type="entry name" value="Cu_polyphenol_OxRdtase"/>
</dbReference>
<evidence type="ECO:0000313" key="10">
    <source>
        <dbReference type="Proteomes" id="UP000018849"/>
    </source>
</evidence>
<evidence type="ECO:0000313" key="9">
    <source>
        <dbReference type="EMBL" id="EPN48510.1"/>
    </source>
</evidence>
<dbReference type="InterPro" id="IPR038371">
    <property type="entry name" value="Cu_polyphenol_OxRdtase_sf"/>
</dbReference>
<dbReference type="Pfam" id="PF02578">
    <property type="entry name" value="Cu-oxidase_4"/>
    <property type="match status" value="1"/>
</dbReference>
<evidence type="ECO:0000256" key="2">
    <source>
        <dbReference type="ARBA" id="ARBA00007353"/>
    </source>
</evidence>
<keyword evidence="3" id="KW-0808">Transferase</keyword>
<comment type="catalytic activity">
    <reaction evidence="7">
        <text>adenosine + phosphate = alpha-D-ribose 1-phosphate + adenine</text>
        <dbReference type="Rhea" id="RHEA:27642"/>
        <dbReference type="ChEBI" id="CHEBI:16335"/>
        <dbReference type="ChEBI" id="CHEBI:16708"/>
        <dbReference type="ChEBI" id="CHEBI:43474"/>
        <dbReference type="ChEBI" id="CHEBI:57720"/>
        <dbReference type="EC" id="2.4.2.1"/>
    </reaction>
    <physiologicalReaction direction="left-to-right" evidence="7">
        <dbReference type="Rhea" id="RHEA:27643"/>
    </physiologicalReaction>
</comment>
<dbReference type="GO" id="GO:0017061">
    <property type="term" value="F:S-methyl-5-thioadenosine phosphorylase activity"/>
    <property type="evidence" value="ECO:0007669"/>
    <property type="project" value="UniProtKB-EC"/>
</dbReference>
<evidence type="ECO:0000256" key="6">
    <source>
        <dbReference type="ARBA" id="ARBA00047989"/>
    </source>
</evidence>
<name>A0A656JRH6_PSESF</name>
<evidence type="ECO:0000256" key="7">
    <source>
        <dbReference type="ARBA" id="ARBA00048968"/>
    </source>
</evidence>
<dbReference type="AlphaFoldDB" id="A0A656JRH6"/>
<dbReference type="GO" id="GO:0046872">
    <property type="term" value="F:metal ion binding"/>
    <property type="evidence" value="ECO:0007669"/>
    <property type="project" value="UniProtKB-KW"/>
</dbReference>
<evidence type="ECO:0000256" key="8">
    <source>
        <dbReference type="ARBA" id="ARBA00049893"/>
    </source>
</evidence>
<protein>
    <submittedName>
        <fullName evidence="9">Multi-copper polyphenol oxidoreductase, laccase</fullName>
    </submittedName>
</protein>
<gene>
    <name evidence="9" type="ORF">A245_30041</name>
</gene>
<comment type="catalytic activity">
    <reaction evidence="6">
        <text>adenosine + H2O + H(+) = inosine + NH4(+)</text>
        <dbReference type="Rhea" id="RHEA:24408"/>
        <dbReference type="ChEBI" id="CHEBI:15377"/>
        <dbReference type="ChEBI" id="CHEBI:15378"/>
        <dbReference type="ChEBI" id="CHEBI:16335"/>
        <dbReference type="ChEBI" id="CHEBI:17596"/>
        <dbReference type="ChEBI" id="CHEBI:28938"/>
        <dbReference type="EC" id="3.5.4.4"/>
    </reaction>
    <physiologicalReaction direction="left-to-right" evidence="6">
        <dbReference type="Rhea" id="RHEA:24409"/>
    </physiologicalReaction>
</comment>
<dbReference type="InterPro" id="IPR011324">
    <property type="entry name" value="Cytotoxic_necrot_fac-like_cat"/>
</dbReference>
<feature type="non-terminal residue" evidence="9">
    <location>
        <position position="1"/>
    </location>
</feature>
<comment type="caution">
    <text evidence="9">The sequence shown here is derived from an EMBL/GenBank/DDBJ whole genome shotgun (WGS) entry which is preliminary data.</text>
</comment>
<keyword evidence="4" id="KW-0479">Metal-binding</keyword>